<dbReference type="InterPro" id="IPR012334">
    <property type="entry name" value="Pectin_lyas_fold"/>
</dbReference>
<dbReference type="InterPro" id="IPR024973">
    <property type="entry name" value="ESPR"/>
</dbReference>
<dbReference type="GO" id="GO:0016788">
    <property type="term" value="F:hydrolase activity, acting on ester bonds"/>
    <property type="evidence" value="ECO:0007669"/>
    <property type="project" value="InterPro"/>
</dbReference>
<dbReference type="InterPro" id="IPR011050">
    <property type="entry name" value="Pectin_lyase_fold/virulence"/>
</dbReference>
<dbReference type="SMART" id="SM00912">
    <property type="entry name" value="Haemagg_act"/>
    <property type="match status" value="1"/>
</dbReference>
<evidence type="ECO:0000313" key="9">
    <source>
        <dbReference type="Proteomes" id="UP001347884"/>
    </source>
</evidence>
<dbReference type="EMBL" id="QJPJ01000004">
    <property type="protein sequence ID" value="PXZ39855.1"/>
    <property type="molecule type" value="Genomic_DNA"/>
</dbReference>
<dbReference type="EMBL" id="JAMDKF010000004">
    <property type="protein sequence ID" value="MEE6040842.1"/>
    <property type="molecule type" value="Genomic_DNA"/>
</dbReference>
<comment type="caution">
    <text evidence="7">The sequence shown here is derived from an EMBL/GenBank/DDBJ whole genome shotgun (WGS) entry which is preliminary data.</text>
</comment>
<dbReference type="RefSeq" id="WP_110479127.1">
    <property type="nucleotide sequence ID" value="NZ_JACEVX010000008.1"/>
</dbReference>
<dbReference type="Gene3D" id="2.160.20.10">
    <property type="entry name" value="Single-stranded right-handed beta-helix, Pectin lyase-like"/>
    <property type="match status" value="1"/>
</dbReference>
<sequence>MNKQTYRVIFSKTLNRMIVVSELAKTCGKAASENLGIEKTLQNLTALYSSLNRHSSLHWTIKPLQFSLFFALGYVSFSPVAMADEMAIRADKSAPATQQATILKTANGLPQVNIQTPSPAGVSRNTYSQFDVAEKGAVLNNARKATQTQIAGWVQGNPNLATGEAKVILNEVNSTNPSRLKGYIEVAGKKADVVIANPSGIHCDGCGVINAGRSTLTTGKPEMENGELKGYHVKGGKVNIAGKGLDNRQADYTDIIAEKVKVEGGVWAKNLKVTTGKNKVNRTNEAVVYVGDKNNEKNDRTLTTPETAQTYRVDVSELGGMYAERIQLVDNGTGLGVRNAGHIGASVGEVQIDSQGRIVNQGQVQAKQQIGITSDDNIDNRVAAKVVSQENHIQLKSKQTINQSGVVATRAAVKINARSIEQTKQGEILGENIHIEAKETLVNRGLINGRGTEDKSASTVIKASKITNLGTGRIYSDHLAFGAEQLENFDEQEEQLSSAVIAARKRLDLGVNHILNQSRYYTGDTDTASTIMSLGSLNIGKALDSQNNLIGQADWLYNRSALIQAEEGSWNVAQVHNINDFFQTEMREVSNKAVNWRYIVPEGWAESEHRIDGSLMRMESGVRGKSWNVFYRAPKREDIEKPANGDVLSNFLPEVNLCPSGECELRAAEYYFPNDPVWRAFAINTQQSDAVLEQLSQAKVPIAPVAPVEPREPQRTDFKGRQAQKRYENALEKYQQAFSDYQKEKSAYTLAYANYQQEKQAFDEKIKPLYFKWVKDNHTQFVQLKDKITEHNNFLYSERGKKYERFWVMQIKNQLIKADTVTQSQPGKIVFSGNLGVNATRFINDKSQIFLGETLHLVNSDVENLNVDGQQITQNIGERYYSYLKKRKSKTKSGRTKYRRTETSRVSGLLSTQVQSIRLPVANLYEQYDFTLDPVGKIDTGNQGILPSSSLYKINPDSANNVLIEIDPQFTDRRKWLSSDYMFNALRTAPQNILKRLGDGYYEQQLVRNQLNQLTGRAFTFDGKNFEDTYKILMNNGVQVAKQFDLKPGIKLTPEQVKLLTSDIVWFETKEIKLSDGSIQKVLAPQVYLISGRENQGKKQGATIHANHIVMNTAGDLLNQGNLVANEGLVIQARNINNQGGVIKGERVQLNALENLNNLGGDMLAQNALFATAGKTLALTSTATTAEVKGKGYTHKQTTLDKQAKVQIQGETGTLFLSGENVHLNSAKIANDGKGLTQINATNTLALNQVQTAQLIHQGGSGNHRKIEKLTNGEVAQIHTQGELYFTGRNIVAEGAEIRSQSNVLIAAEENVELQGHQKALSLEEYHKVSQRGLLSKSQDERYLNAKVTQDIGNQLSAKNVRISAGEHLTAKGVFVEAVENALLLAGESLTLNEGKTVRQVTQWQKHKKSGITGSLSGGVAAVGYSKEKEQQKHSSYDEKVKGTQIKTQQGDVILQAGEALNAKAVAIDSGNDTLLQSKQVNISTAEELHRSQADYERKASGIGINVVYDPLTVGRNKYQSRKDSGVADSVVGDEISRAESITDTVEMALRGVSPYLKHQRNEAHKTTEQRLAQTAQLNTQGKLRVVATEGDITTQGSQINAEKGAEFIASGSVNFDVATDFYAQNAEKRARGVELNGLNKYVAGLGVSREDGTQTRREERGTLITTGGDTQVVAGGDIQGKGVALINEGDTRFSAQGDIRLDTAKTQYQQSQNAKSHSIGEVATSDTERFFGYHRERNNQAGENTQHQGSRIVSLQGDILMNAGKDYQQTSSSLLAKNALDITAQHIYADTAQSTDQQSQSQSDLKIGQFSRIKSPIIDLIQTVERTVKNKNASDRVKAANAVTLAAQGYQLADTVMKTFAQQDGLAYLIRAESGTGVAHSRQSQEREAQLSQGNLFNGKTLNFAATGTGETFANGEQKLGDIHLTQSELTSRDEQGNRLAESHIQLTGNNIQLDAGKSHIKEKMRGQNVGVEVGMFAQAGPQTGVGVYATVGGGSQKMDAERTTYHNSHLDSEQITFNTQNNLTLQGATAKASRIDANVGGKLHIESLQDMQTLKSKSSQAGLSVSISFGNAWGANLGLSADRASENYRQVSEQSGLFAEEGGYHINANQVHLKGGSIASQNANHSELATNHLTAEDIQNRSSSQAMSGGASFGISHQEGHFEEKGTGKVVKNPEASNLDTSNLKWVKESTSPSLNTGIPMYESHHDSSVTKSTITAGKITLNKDSQPIHSTVEALAKTLNINTALDEANQQVEKPRDTQSQLQEQKIIRDGVGNLQSAMTTYTANQAKAAELEAERLEQDIAREQAKPAAEQDSQKLQQKNTALLKARETQTQWSEGNYKRTLDTATTIASGLLAGQSGTQIATSLASPYLNQQIKRFTTDEKGEVNLLTNTIAHAVLGAVEAAAAKGDITAGAISASASELAAPVFTQLLGKTHADQLNSDERQTVIALSSLVGALTAGLDAQQTGSGNNTVGILNAASLGGEIGKRAVENNYLSPKDVQAFYKDLEQAIKEGKNVDEVYDYYSKLSQQQRDELLAECDATCRLTVKNAINSSTELAYTKADLLSGWLSGLSSEERSRFLMLVENENNQTISALNEQQTLFEKGLELGLDTARFLRREEGLTPSNQHSFAKKAKNPNINNKDWKYIPAPKKEEITGFKDLINAKMKTPVQGGGKRRERWKDREGNIYEWDSQHGTMEKYNKRGKHLGEFDFKTGKQIKSADPTRRIEP</sequence>
<dbReference type="InterPro" id="IPR009105">
    <property type="entry name" value="Colicin_E3_ribonuclease"/>
</dbReference>
<dbReference type="GO" id="GO:0090729">
    <property type="term" value="F:toxin activity"/>
    <property type="evidence" value="ECO:0007669"/>
    <property type="project" value="UniProtKB-KW"/>
</dbReference>
<evidence type="ECO:0000259" key="5">
    <source>
        <dbReference type="SMART" id="SM00912"/>
    </source>
</evidence>
<dbReference type="InterPro" id="IPR008638">
    <property type="entry name" value="FhaB/CdiA-like_TPS"/>
</dbReference>
<name>A0AAE5TII4_AVIPA</name>
<reference evidence="7 8" key="1">
    <citation type="submission" date="2018-06" db="EMBL/GenBank/DDBJ databases">
        <authorList>
            <person name="Teymurazov M."/>
            <person name="Kislichkina A."/>
            <person name="Abaymova A."/>
            <person name="Mukhina T."/>
            <person name="Mayskaya N."/>
            <person name="Svetoch E."/>
            <person name="Bogun A."/>
        </authorList>
    </citation>
    <scope>NUCLEOTIDE SEQUENCE [LARGE SCALE GENOMIC DNA]</scope>
    <source>
        <strain evidence="7 8">SCPM-O-B-8406</strain>
    </source>
</reference>
<evidence type="ECO:0000313" key="8">
    <source>
        <dbReference type="Proteomes" id="UP000247594"/>
    </source>
</evidence>
<keyword evidence="9" id="KW-1185">Reference proteome</keyword>
<evidence type="ECO:0000256" key="3">
    <source>
        <dbReference type="ARBA" id="ARBA00022913"/>
    </source>
</evidence>
<reference evidence="6 9" key="2">
    <citation type="journal article" date="2022" name="Front. Microbiol.">
        <title>Commensal bacteria contribute to the growth of multidrug-resistant Avibacterium paragallinarum in chickens.</title>
        <authorList>
            <person name="Zhu J."/>
            <person name="Chen Y."/>
            <person name="Wu Y."/>
            <person name="Wang Y."/>
            <person name="Zhu K."/>
        </authorList>
    </citation>
    <scope>NUCLEOTIDE SEQUENCE [LARGE SCALE GENOMIC DNA]</scope>
    <source>
        <strain evidence="6 9">AV25</strain>
    </source>
</reference>
<feature type="domain" description="Filamentous haemagglutinin FhaB/tRNA nuclease CdiA-like TPS" evidence="5">
    <location>
        <begin position="106"/>
        <end position="226"/>
    </location>
</feature>
<dbReference type="Gene3D" id="3.10.380.10">
    <property type="entry name" value="Colicin E3-like ribonuclease domain"/>
    <property type="match status" value="1"/>
</dbReference>
<organism evidence="7 8">
    <name type="scientific">Avibacterium paragallinarum</name>
    <name type="common">Haemophilus gallinarum</name>
    <dbReference type="NCBI Taxonomy" id="728"/>
    <lineage>
        <taxon>Bacteria</taxon>
        <taxon>Pseudomonadati</taxon>
        <taxon>Pseudomonadota</taxon>
        <taxon>Gammaproteobacteria</taxon>
        <taxon>Pasteurellales</taxon>
        <taxon>Pasteurellaceae</taxon>
        <taxon>Avibacterium</taxon>
    </lineage>
</organism>
<evidence type="ECO:0000313" key="6">
    <source>
        <dbReference type="EMBL" id="MEE6040842.1"/>
    </source>
</evidence>
<comment type="subcellular location">
    <subcellularLocation>
        <location evidence="1">Target cell</location>
        <location evidence="1">Target cell cytoplasm</location>
    </subcellularLocation>
</comment>
<dbReference type="Pfam" id="PF05860">
    <property type="entry name" value="TPS"/>
    <property type="match status" value="1"/>
</dbReference>
<dbReference type="Pfam" id="PF13018">
    <property type="entry name" value="ESPR"/>
    <property type="match status" value="1"/>
</dbReference>
<dbReference type="InterPro" id="IPR025157">
    <property type="entry name" value="Hemagglutinin_rpt"/>
</dbReference>
<reference evidence="6" key="3">
    <citation type="submission" date="2022-05" db="EMBL/GenBank/DDBJ databases">
        <authorList>
            <person name="Chen Y."/>
            <person name="Zhu J."/>
            <person name="Zhu K."/>
        </authorList>
    </citation>
    <scope>NUCLEOTIDE SEQUENCE</scope>
    <source>
        <strain evidence="6">AV25</strain>
    </source>
</reference>
<dbReference type="Proteomes" id="UP000247594">
    <property type="component" value="Unassembled WGS sequence"/>
</dbReference>
<dbReference type="InterPro" id="IPR036725">
    <property type="entry name" value="ColE3_ribonuclease_sf"/>
</dbReference>
<dbReference type="Pfam" id="PF09000">
    <property type="entry name" value="Cytotoxic"/>
    <property type="match status" value="1"/>
</dbReference>
<dbReference type="GO" id="GO:0043022">
    <property type="term" value="F:ribosome binding"/>
    <property type="evidence" value="ECO:0007669"/>
    <property type="project" value="InterPro"/>
</dbReference>
<protein>
    <submittedName>
        <fullName evidence="6">Colicin E3/pyocin S6 family cytotoxin</fullName>
    </submittedName>
    <submittedName>
        <fullName evidence="7">FhaB protein</fullName>
    </submittedName>
</protein>
<evidence type="ECO:0000256" key="4">
    <source>
        <dbReference type="ARBA" id="ARBA00023026"/>
    </source>
</evidence>
<gene>
    <name evidence="7" type="ORF">DM482_03730</name>
    <name evidence="6" type="ORF">M5S13_02900</name>
</gene>
<dbReference type="Proteomes" id="UP001347884">
    <property type="component" value="Unassembled WGS sequence"/>
</dbReference>
<keyword evidence="4" id="KW-0843">Virulence</keyword>
<dbReference type="SUPFAM" id="SSF51126">
    <property type="entry name" value="Pectin lyase-like"/>
    <property type="match status" value="1"/>
</dbReference>
<dbReference type="SUPFAM" id="SSF63840">
    <property type="entry name" value="Ribonuclease domain of colicin E3"/>
    <property type="match status" value="1"/>
</dbReference>
<accession>A0AAE5TII4</accession>
<dbReference type="NCBIfam" id="TIGR01901">
    <property type="entry name" value="adhes_NPXG"/>
    <property type="match status" value="1"/>
</dbReference>
<evidence type="ECO:0000256" key="2">
    <source>
        <dbReference type="ARBA" id="ARBA00022656"/>
    </source>
</evidence>
<proteinExistence type="predicted"/>
<keyword evidence="3" id="KW-1266">Target cell cytoplasm</keyword>
<dbReference type="GO" id="GO:0003723">
    <property type="term" value="F:RNA binding"/>
    <property type="evidence" value="ECO:0007669"/>
    <property type="project" value="InterPro"/>
</dbReference>
<dbReference type="Pfam" id="PF13332">
    <property type="entry name" value="Fil_haemagg_2"/>
    <property type="match status" value="4"/>
</dbReference>
<dbReference type="InterPro" id="IPR006914">
    <property type="entry name" value="VENN_dom"/>
</dbReference>
<evidence type="ECO:0000256" key="1">
    <source>
        <dbReference type="ARBA" id="ARBA00004219"/>
    </source>
</evidence>
<dbReference type="Pfam" id="PF04829">
    <property type="entry name" value="PT-VENN"/>
    <property type="match status" value="1"/>
</dbReference>
<keyword evidence="2" id="KW-0800">Toxin</keyword>
<evidence type="ECO:0000313" key="7">
    <source>
        <dbReference type="EMBL" id="PXZ39855.1"/>
    </source>
</evidence>